<protein>
    <recommendedName>
        <fullName evidence="11">Sugar transporter</fullName>
    </recommendedName>
</protein>
<dbReference type="InterPro" id="IPR050549">
    <property type="entry name" value="MFS_Trehalose_Transporter"/>
</dbReference>
<dbReference type="Gene3D" id="1.20.1250.20">
    <property type="entry name" value="MFS general substrate transporter like domains"/>
    <property type="match status" value="1"/>
</dbReference>
<dbReference type="Proteomes" id="UP000826656">
    <property type="component" value="Unassembled WGS sequence"/>
</dbReference>
<dbReference type="EMBL" id="JAIVGD010000018">
    <property type="protein sequence ID" value="KAH0754155.1"/>
    <property type="molecule type" value="Genomic_DNA"/>
</dbReference>
<gene>
    <name evidence="9" type="ORF">KY290_024425</name>
</gene>
<dbReference type="Gene3D" id="1.25.10.10">
    <property type="entry name" value="Leucine-rich Repeat Variant"/>
    <property type="match status" value="1"/>
</dbReference>
<proteinExistence type="inferred from homology"/>
<feature type="transmembrane region" description="Helical" evidence="8">
    <location>
        <begin position="757"/>
        <end position="774"/>
    </location>
</feature>
<keyword evidence="10" id="KW-1185">Reference proteome</keyword>
<sequence length="777" mass="89294">MEVVVLDRFNGNTDPEDWISRAERYFNFLGFSEEHWLPLPSFYFDGEALEWFRWMFRNKQFFDWNHFKKKLALRFWKRPDAKSLEVDAQLTRILALLRKLEDKCSPRVLVEDDGISAATVLSREISPPLAEENSSCVDNVESHPELFGTSIVEHSSHVDNLFDEMSTGVFTKEVQETSSASRFVDDLEDIQPFKSLNEFFHSCCPKVVAEVQPETPIEMLDDESPGPKRSEVQLFDECFQRDISKRYISATYIDHEKSRDEFNVHNILSRFSLNARVNSFVVSVNGTTKNHSVWDPGIRFNSLAPTGYTDTMYEDPLKLLGSTDKFCFISYVNSTTQVWDPGQNLRMNSYIVEIIENKMVDIEINGISLTTIEGDNVDSQKEGSQSFHDGLHSTTSRSTLVPTEDWKDLVSCWALPRRTINMVMSSKGQTEISDKSYMRPLQKSIGQQNTKLCFLLLTSTYYELLEPYMDTLFELTTEGSDEDENVIALLAIELWSKVPKLDGLQCCERNRSFRWINHLHLGLKTQMFSLEEDELIVTLCVIFEQRRGQIATQLTETSQDRLVSFFLPVPTVPIHNFGLLVDGYVMLELRCTTSGIVGVVMRGKITYFFGERDELCFSESFCHVGWLAIIFGRNVSWFDIGSVLMGYGIWVISFKVSTYITEIKPKHLRDSFTIINQLTICYRRSLIIQLFGLFLIQDSPRWLTKATHWKACTTSLPHFKRNTVSISSTTTSVEEFISILQILSKVKMLDFLKRKDACSLVFGVGLVVLHLLGFETF</sequence>
<name>A0ABQ7UQM4_SOLTU</name>
<evidence type="ECO:0000256" key="4">
    <source>
        <dbReference type="ARBA" id="ARBA00022692"/>
    </source>
</evidence>
<accession>A0ABQ7UQM4</accession>
<comment type="similarity">
    <text evidence="7">Belongs to the major facilitator superfamily. Phosphate:H(+) symporter (TC 2.A.1.9) family.</text>
</comment>
<keyword evidence="4 8" id="KW-0812">Transmembrane</keyword>
<dbReference type="InterPro" id="IPR036259">
    <property type="entry name" value="MFS_trans_sf"/>
</dbReference>
<reference evidence="9 10" key="1">
    <citation type="journal article" date="2021" name="bioRxiv">
        <title>Chromosome-scale and haplotype-resolved genome assembly of a tetraploid potato cultivar.</title>
        <authorList>
            <person name="Sun H."/>
            <person name="Jiao W.-B."/>
            <person name="Krause K."/>
            <person name="Campoy J.A."/>
            <person name="Goel M."/>
            <person name="Folz-Donahue K."/>
            <person name="Kukat C."/>
            <person name="Huettel B."/>
            <person name="Schneeberger K."/>
        </authorList>
    </citation>
    <scope>NUCLEOTIDE SEQUENCE [LARGE SCALE GENOMIC DNA]</scope>
    <source>
        <strain evidence="9">SolTubOtavaFocal</strain>
        <tissue evidence="9">Leaves</tissue>
    </source>
</reference>
<organism evidence="9 10">
    <name type="scientific">Solanum tuberosum</name>
    <name type="common">Potato</name>
    <dbReference type="NCBI Taxonomy" id="4113"/>
    <lineage>
        <taxon>Eukaryota</taxon>
        <taxon>Viridiplantae</taxon>
        <taxon>Streptophyta</taxon>
        <taxon>Embryophyta</taxon>
        <taxon>Tracheophyta</taxon>
        <taxon>Spermatophyta</taxon>
        <taxon>Magnoliopsida</taxon>
        <taxon>eudicotyledons</taxon>
        <taxon>Gunneridae</taxon>
        <taxon>Pentapetalae</taxon>
        <taxon>asterids</taxon>
        <taxon>lamiids</taxon>
        <taxon>Solanales</taxon>
        <taxon>Solanaceae</taxon>
        <taxon>Solanoideae</taxon>
        <taxon>Solaneae</taxon>
        <taxon>Solanum</taxon>
    </lineage>
</organism>
<keyword evidence="5 8" id="KW-1133">Transmembrane helix</keyword>
<dbReference type="SUPFAM" id="SSF103473">
    <property type="entry name" value="MFS general substrate transporter"/>
    <property type="match status" value="1"/>
</dbReference>
<evidence type="ECO:0000256" key="5">
    <source>
        <dbReference type="ARBA" id="ARBA00022989"/>
    </source>
</evidence>
<dbReference type="PANTHER" id="PTHR48021">
    <property type="match status" value="1"/>
</dbReference>
<comment type="caution">
    <text evidence="9">The sequence shown here is derived from an EMBL/GenBank/DDBJ whole genome shotgun (WGS) entry which is preliminary data.</text>
</comment>
<evidence type="ECO:0000313" key="10">
    <source>
        <dbReference type="Proteomes" id="UP000826656"/>
    </source>
</evidence>
<dbReference type="PANTHER" id="PTHR48021:SF25">
    <property type="entry name" value="SUGAR TRANSPORTER ERD6-LIKE 5"/>
    <property type="match status" value="1"/>
</dbReference>
<feature type="transmembrane region" description="Helical" evidence="8">
    <location>
        <begin position="637"/>
        <end position="660"/>
    </location>
</feature>
<comment type="subcellular location">
    <subcellularLocation>
        <location evidence="1">Membrane</location>
    </subcellularLocation>
</comment>
<keyword evidence="3" id="KW-0813">Transport</keyword>
<dbReference type="InterPro" id="IPR005828">
    <property type="entry name" value="MFS_sugar_transport-like"/>
</dbReference>
<evidence type="ECO:0000256" key="3">
    <source>
        <dbReference type="ARBA" id="ARBA00022597"/>
    </source>
</evidence>
<dbReference type="Pfam" id="PF00083">
    <property type="entry name" value="Sugar_tr"/>
    <property type="match status" value="1"/>
</dbReference>
<evidence type="ECO:0000256" key="6">
    <source>
        <dbReference type="ARBA" id="ARBA00023136"/>
    </source>
</evidence>
<evidence type="ECO:0000256" key="8">
    <source>
        <dbReference type="SAM" id="Phobius"/>
    </source>
</evidence>
<dbReference type="InterPro" id="IPR011989">
    <property type="entry name" value="ARM-like"/>
</dbReference>
<keyword evidence="3" id="KW-0762">Sugar transport</keyword>
<evidence type="ECO:0000256" key="2">
    <source>
        <dbReference type="ARBA" id="ARBA00010992"/>
    </source>
</evidence>
<evidence type="ECO:0000313" key="9">
    <source>
        <dbReference type="EMBL" id="KAH0754155.1"/>
    </source>
</evidence>
<evidence type="ECO:0000256" key="7">
    <source>
        <dbReference type="ARBA" id="ARBA00044504"/>
    </source>
</evidence>
<evidence type="ECO:0008006" key="11">
    <source>
        <dbReference type="Google" id="ProtNLM"/>
    </source>
</evidence>
<keyword evidence="6 8" id="KW-0472">Membrane</keyword>
<evidence type="ECO:0000256" key="1">
    <source>
        <dbReference type="ARBA" id="ARBA00004370"/>
    </source>
</evidence>
<comment type="similarity">
    <text evidence="2">Belongs to the major facilitator superfamily. Sugar transporter (TC 2.A.1.1) family.</text>
</comment>